<keyword evidence="1" id="KW-0812">Transmembrane</keyword>
<accession>A0A813QDQ3</accession>
<dbReference type="EMBL" id="CAJNOO010000042">
    <property type="protein sequence ID" value="CAF0765578.1"/>
    <property type="molecule type" value="Genomic_DNA"/>
</dbReference>
<gene>
    <name evidence="2" type="ORF">RFH988_LOCUS2075</name>
</gene>
<dbReference type="OrthoDB" id="10528212at2759"/>
<comment type="caution">
    <text evidence="2">The sequence shown here is derived from an EMBL/GenBank/DDBJ whole genome shotgun (WGS) entry which is preliminary data.</text>
</comment>
<feature type="transmembrane region" description="Helical" evidence="1">
    <location>
        <begin position="40"/>
        <end position="61"/>
    </location>
</feature>
<evidence type="ECO:0000313" key="2">
    <source>
        <dbReference type="EMBL" id="CAF0765578.1"/>
    </source>
</evidence>
<organism evidence="2 3">
    <name type="scientific">Rotaria sordida</name>
    <dbReference type="NCBI Taxonomy" id="392033"/>
    <lineage>
        <taxon>Eukaryota</taxon>
        <taxon>Metazoa</taxon>
        <taxon>Spiralia</taxon>
        <taxon>Gnathifera</taxon>
        <taxon>Rotifera</taxon>
        <taxon>Eurotatoria</taxon>
        <taxon>Bdelloidea</taxon>
        <taxon>Philodinida</taxon>
        <taxon>Philodinidae</taxon>
        <taxon>Rotaria</taxon>
    </lineage>
</organism>
<evidence type="ECO:0000256" key="1">
    <source>
        <dbReference type="SAM" id="Phobius"/>
    </source>
</evidence>
<reference evidence="2" key="1">
    <citation type="submission" date="2021-02" db="EMBL/GenBank/DDBJ databases">
        <authorList>
            <person name="Nowell W R."/>
        </authorList>
    </citation>
    <scope>NUCLEOTIDE SEQUENCE</scope>
</reference>
<name>A0A813QDQ3_9BILA</name>
<keyword evidence="1" id="KW-0472">Membrane</keyword>
<keyword evidence="1" id="KW-1133">Transmembrane helix</keyword>
<feature type="transmembrane region" description="Helical" evidence="1">
    <location>
        <begin position="73"/>
        <end position="91"/>
    </location>
</feature>
<evidence type="ECO:0000313" key="3">
    <source>
        <dbReference type="Proteomes" id="UP000663882"/>
    </source>
</evidence>
<dbReference type="AlphaFoldDB" id="A0A813QDQ3"/>
<dbReference type="Proteomes" id="UP000663882">
    <property type="component" value="Unassembled WGS sequence"/>
</dbReference>
<proteinExistence type="predicted"/>
<protein>
    <submittedName>
        <fullName evidence="2">Uncharacterized protein</fullName>
    </submittedName>
</protein>
<sequence length="115" mass="12992">MEMKYEPGSEKVVMIGNTYFQATKSLTLTEDPEIQRPRKILLIILGIFLALCLINTTLGIVDIARNSTRSSHIIVSLISILANGLGFWATYKYNATGLRVFLSDNRYRLFCFQIG</sequence>